<dbReference type="InterPro" id="IPR003736">
    <property type="entry name" value="PAAI_dom"/>
</dbReference>
<dbReference type="Gene3D" id="3.10.129.10">
    <property type="entry name" value="Hotdog Thioesterase"/>
    <property type="match status" value="1"/>
</dbReference>
<proteinExistence type="inferred from homology"/>
<dbReference type="PANTHER" id="PTHR43240:SF5">
    <property type="entry name" value="1,4-DIHYDROXY-2-NAPHTHOYL-COA THIOESTERASE 1"/>
    <property type="match status" value="1"/>
</dbReference>
<dbReference type="Proteomes" id="UP000640489">
    <property type="component" value="Unassembled WGS sequence"/>
</dbReference>
<organism evidence="4 5">
    <name type="scientific">Nocardioides islandensis</name>
    <dbReference type="NCBI Taxonomy" id="433663"/>
    <lineage>
        <taxon>Bacteria</taxon>
        <taxon>Bacillati</taxon>
        <taxon>Actinomycetota</taxon>
        <taxon>Actinomycetes</taxon>
        <taxon>Propionibacteriales</taxon>
        <taxon>Nocardioidaceae</taxon>
        <taxon>Nocardioides</taxon>
    </lineage>
</organism>
<evidence type="ECO:0000256" key="1">
    <source>
        <dbReference type="ARBA" id="ARBA00008324"/>
    </source>
</evidence>
<feature type="domain" description="Thioesterase" evidence="3">
    <location>
        <begin position="65"/>
        <end position="142"/>
    </location>
</feature>
<dbReference type="NCBIfam" id="TIGR00369">
    <property type="entry name" value="unchar_dom_1"/>
    <property type="match status" value="1"/>
</dbReference>
<gene>
    <name evidence="4" type="ORF">ISU07_16475</name>
</gene>
<dbReference type="GO" id="GO:0005829">
    <property type="term" value="C:cytosol"/>
    <property type="evidence" value="ECO:0007669"/>
    <property type="project" value="TreeGrafter"/>
</dbReference>
<dbReference type="RefSeq" id="WP_194707908.1">
    <property type="nucleotide sequence ID" value="NZ_JADKPN010000010.1"/>
</dbReference>
<sequence length="154" mass="16521">MTDTLHRTSGPLTGDTIWYDSPDLEHANSMSAGSAIAHLGIELTELGADHLVARMPVDDRTRQPFGILHGGASVLLAETLVSAAATFVVPPGKMCVGMEINANHLRPVTSGWVTGTARPISLGRRTQVWEVRIVDDHDKLVCISRCTMAVIEAP</sequence>
<keyword evidence="2" id="KW-0378">Hydrolase</keyword>
<dbReference type="EMBL" id="JADKPN010000010">
    <property type="protein sequence ID" value="MBF4764729.1"/>
    <property type="molecule type" value="Genomic_DNA"/>
</dbReference>
<dbReference type="PANTHER" id="PTHR43240">
    <property type="entry name" value="1,4-DIHYDROXY-2-NAPHTHOYL-COA THIOESTERASE 1"/>
    <property type="match status" value="1"/>
</dbReference>
<dbReference type="SUPFAM" id="SSF54637">
    <property type="entry name" value="Thioesterase/thiol ester dehydrase-isomerase"/>
    <property type="match status" value="1"/>
</dbReference>
<evidence type="ECO:0000259" key="3">
    <source>
        <dbReference type="Pfam" id="PF03061"/>
    </source>
</evidence>
<dbReference type="InterPro" id="IPR006683">
    <property type="entry name" value="Thioestr_dom"/>
</dbReference>
<evidence type="ECO:0000313" key="5">
    <source>
        <dbReference type="Proteomes" id="UP000640489"/>
    </source>
</evidence>
<dbReference type="InterPro" id="IPR029069">
    <property type="entry name" value="HotDog_dom_sf"/>
</dbReference>
<name>A0A930YJ71_9ACTN</name>
<comment type="caution">
    <text evidence="4">The sequence shown here is derived from an EMBL/GenBank/DDBJ whole genome shotgun (WGS) entry which is preliminary data.</text>
</comment>
<keyword evidence="5" id="KW-1185">Reference proteome</keyword>
<accession>A0A930YJ71</accession>
<protein>
    <submittedName>
        <fullName evidence="4">Hotdog fold thioesterase</fullName>
    </submittedName>
</protein>
<evidence type="ECO:0000313" key="4">
    <source>
        <dbReference type="EMBL" id="MBF4764729.1"/>
    </source>
</evidence>
<evidence type="ECO:0000256" key="2">
    <source>
        <dbReference type="ARBA" id="ARBA00022801"/>
    </source>
</evidence>
<comment type="similarity">
    <text evidence="1">Belongs to the thioesterase PaaI family.</text>
</comment>
<reference evidence="4" key="1">
    <citation type="submission" date="2020-11" db="EMBL/GenBank/DDBJ databases">
        <title>Nocardioides sp. nov., isolated from Soil of Cynanchum wilfordii Hemsley rhizosphere.</title>
        <authorList>
            <person name="Lee J.-S."/>
            <person name="Suh M.K."/>
            <person name="Kim J.-S."/>
        </authorList>
    </citation>
    <scope>NUCLEOTIDE SEQUENCE</scope>
    <source>
        <strain evidence="4">KCTC 19275</strain>
    </source>
</reference>
<dbReference type="GO" id="GO:0061522">
    <property type="term" value="F:1,4-dihydroxy-2-naphthoyl-CoA thioesterase activity"/>
    <property type="evidence" value="ECO:0007669"/>
    <property type="project" value="TreeGrafter"/>
</dbReference>
<dbReference type="Pfam" id="PF03061">
    <property type="entry name" value="4HBT"/>
    <property type="match status" value="1"/>
</dbReference>
<dbReference type="AlphaFoldDB" id="A0A930YJ71"/>
<dbReference type="CDD" id="cd03443">
    <property type="entry name" value="PaaI_thioesterase"/>
    <property type="match status" value="1"/>
</dbReference>